<sequence>MATDLQHLEAIACRATVDAVRKAEGKPRPEDLPRGSIARMLAEIDLISDTLRMLGIDPKNLGEDGWASPMMACCERSGWRHFSAIVTIMRLIPGGTNVWYGPCQARRARRRPAIADDSSGRIEGSGILRTSRFPMDRAVLPGPTEAWCLRCRSNMSVGPLINKNLERVRHFW</sequence>
<gene>
    <name evidence="1" type="ORF">FRZ40_43355</name>
</gene>
<evidence type="ECO:0000313" key="1">
    <source>
        <dbReference type="EMBL" id="TXC81037.1"/>
    </source>
</evidence>
<dbReference type="Proteomes" id="UP000321776">
    <property type="component" value="Unassembled WGS sequence"/>
</dbReference>
<dbReference type="EMBL" id="VOQS01000005">
    <property type="protein sequence ID" value="TXC81037.1"/>
    <property type="molecule type" value="Genomic_DNA"/>
</dbReference>
<dbReference type="AlphaFoldDB" id="A0A5C6V7M2"/>
<reference evidence="1 2" key="1">
    <citation type="journal article" date="2018" name="Int. J. Syst. Evol. Microbiol.">
        <title>Paraburkholderia azotifigens sp. nov., a nitrogen-fixing bacterium isolated from paddy soil.</title>
        <authorList>
            <person name="Choi G.M."/>
            <person name="Im W.T."/>
        </authorList>
    </citation>
    <scope>NUCLEOTIDE SEQUENCE [LARGE SCALE GENOMIC DNA]</scope>
    <source>
        <strain evidence="1 2">NF 2-5-3</strain>
    </source>
</reference>
<accession>A0A5C6V7M2</accession>
<proteinExistence type="predicted"/>
<name>A0A5C6V7M2_9BURK</name>
<organism evidence="1 2">
    <name type="scientific">Paraburkholderia azotifigens</name>
    <dbReference type="NCBI Taxonomy" id="2057004"/>
    <lineage>
        <taxon>Bacteria</taxon>
        <taxon>Pseudomonadati</taxon>
        <taxon>Pseudomonadota</taxon>
        <taxon>Betaproteobacteria</taxon>
        <taxon>Burkholderiales</taxon>
        <taxon>Burkholderiaceae</taxon>
        <taxon>Paraburkholderia</taxon>
    </lineage>
</organism>
<evidence type="ECO:0000313" key="2">
    <source>
        <dbReference type="Proteomes" id="UP000321776"/>
    </source>
</evidence>
<comment type="caution">
    <text evidence="1">The sequence shown here is derived from an EMBL/GenBank/DDBJ whole genome shotgun (WGS) entry which is preliminary data.</text>
</comment>
<protein>
    <submittedName>
        <fullName evidence="1">Uncharacterized protein</fullName>
    </submittedName>
</protein>